<protein>
    <submittedName>
        <fullName evidence="1">Uncharacterized protein</fullName>
    </submittedName>
</protein>
<evidence type="ECO:0000313" key="2">
    <source>
        <dbReference type="Proteomes" id="UP000276133"/>
    </source>
</evidence>
<evidence type="ECO:0000313" key="1">
    <source>
        <dbReference type="EMBL" id="RNA33637.1"/>
    </source>
</evidence>
<organism evidence="1 2">
    <name type="scientific">Brachionus plicatilis</name>
    <name type="common">Marine rotifer</name>
    <name type="synonym">Brachionus muelleri</name>
    <dbReference type="NCBI Taxonomy" id="10195"/>
    <lineage>
        <taxon>Eukaryota</taxon>
        <taxon>Metazoa</taxon>
        <taxon>Spiralia</taxon>
        <taxon>Gnathifera</taxon>
        <taxon>Rotifera</taxon>
        <taxon>Eurotatoria</taxon>
        <taxon>Monogononta</taxon>
        <taxon>Pseudotrocha</taxon>
        <taxon>Ploima</taxon>
        <taxon>Brachionidae</taxon>
        <taxon>Brachionus</taxon>
    </lineage>
</organism>
<accession>A0A3M7SDB1</accession>
<comment type="caution">
    <text evidence="1">The sequence shown here is derived from an EMBL/GenBank/DDBJ whole genome shotgun (WGS) entry which is preliminary data.</text>
</comment>
<proteinExistence type="predicted"/>
<dbReference type="EMBL" id="REGN01001609">
    <property type="protein sequence ID" value="RNA33637.1"/>
    <property type="molecule type" value="Genomic_DNA"/>
</dbReference>
<name>A0A3M7SDB1_BRAPC</name>
<reference evidence="1 2" key="1">
    <citation type="journal article" date="2018" name="Sci. Rep.">
        <title>Genomic signatures of local adaptation to the degree of environmental predictability in rotifers.</title>
        <authorList>
            <person name="Franch-Gras L."/>
            <person name="Hahn C."/>
            <person name="Garcia-Roger E.M."/>
            <person name="Carmona M.J."/>
            <person name="Serra M."/>
            <person name="Gomez A."/>
        </authorList>
    </citation>
    <scope>NUCLEOTIDE SEQUENCE [LARGE SCALE GENOMIC DNA]</scope>
    <source>
        <strain evidence="1">HYR1</strain>
    </source>
</reference>
<dbReference type="AlphaFoldDB" id="A0A3M7SDB1"/>
<dbReference type="Proteomes" id="UP000276133">
    <property type="component" value="Unassembled WGS sequence"/>
</dbReference>
<gene>
    <name evidence="1" type="ORF">BpHYR1_000152</name>
</gene>
<sequence length="61" mass="7261">MSILFKFSLIRAKFHSEKNKLKKLENYFGVGKFVKSWNEQIFDAVPCSIERKSFDQENCKQ</sequence>
<keyword evidence="2" id="KW-1185">Reference proteome</keyword>